<feature type="region of interest" description="Disordered" evidence="1">
    <location>
        <begin position="1"/>
        <end position="43"/>
    </location>
</feature>
<evidence type="ECO:0000256" key="1">
    <source>
        <dbReference type="SAM" id="MobiDB-lite"/>
    </source>
</evidence>
<dbReference type="Proteomes" id="UP001187415">
    <property type="component" value="Unassembled WGS sequence"/>
</dbReference>
<accession>A0AA88LY90</accession>
<sequence>MLAMRVRERWGGADPQGEYSGAHKPGTPLQQQISEPLKRRGQPASGLLTHSRYFLFKHRISLRDILPSIYHIQKKFRCSASLRDEGLGSKMYSIQYVPLHWCTGFSIRL</sequence>
<dbReference type="EMBL" id="JAUPFM010000016">
    <property type="protein sequence ID" value="KAK2826145.1"/>
    <property type="molecule type" value="Genomic_DNA"/>
</dbReference>
<reference evidence="2" key="1">
    <citation type="submission" date="2023-07" db="EMBL/GenBank/DDBJ databases">
        <title>Chromosome-level Genome Assembly of Striped Snakehead (Channa striata).</title>
        <authorList>
            <person name="Liu H."/>
        </authorList>
    </citation>
    <scope>NUCLEOTIDE SEQUENCE</scope>
    <source>
        <strain evidence="2">Gz</strain>
        <tissue evidence="2">Muscle</tissue>
    </source>
</reference>
<dbReference type="AlphaFoldDB" id="A0AA88LY90"/>
<organism evidence="2 3">
    <name type="scientific">Channa striata</name>
    <name type="common">Snakehead murrel</name>
    <name type="synonym">Ophicephalus striatus</name>
    <dbReference type="NCBI Taxonomy" id="64152"/>
    <lineage>
        <taxon>Eukaryota</taxon>
        <taxon>Metazoa</taxon>
        <taxon>Chordata</taxon>
        <taxon>Craniata</taxon>
        <taxon>Vertebrata</taxon>
        <taxon>Euteleostomi</taxon>
        <taxon>Actinopterygii</taxon>
        <taxon>Neopterygii</taxon>
        <taxon>Teleostei</taxon>
        <taxon>Neoteleostei</taxon>
        <taxon>Acanthomorphata</taxon>
        <taxon>Anabantaria</taxon>
        <taxon>Anabantiformes</taxon>
        <taxon>Channoidei</taxon>
        <taxon>Channidae</taxon>
        <taxon>Channa</taxon>
    </lineage>
</organism>
<keyword evidence="3" id="KW-1185">Reference proteome</keyword>
<evidence type="ECO:0000313" key="3">
    <source>
        <dbReference type="Proteomes" id="UP001187415"/>
    </source>
</evidence>
<comment type="caution">
    <text evidence="2">The sequence shown here is derived from an EMBL/GenBank/DDBJ whole genome shotgun (WGS) entry which is preliminary data.</text>
</comment>
<name>A0AA88LY90_CHASR</name>
<protein>
    <submittedName>
        <fullName evidence="2">Uncharacterized protein</fullName>
    </submittedName>
</protein>
<feature type="compositionally biased region" description="Basic and acidic residues" evidence="1">
    <location>
        <begin position="1"/>
        <end position="11"/>
    </location>
</feature>
<proteinExistence type="predicted"/>
<evidence type="ECO:0000313" key="2">
    <source>
        <dbReference type="EMBL" id="KAK2826145.1"/>
    </source>
</evidence>
<gene>
    <name evidence="2" type="ORF">Q5P01_020359</name>
</gene>